<dbReference type="PANTHER" id="PTHR33376:SF2">
    <property type="entry name" value="DICARBOXYLATE-BINDING PERIPLASMIC PROTEIN"/>
    <property type="match status" value="1"/>
</dbReference>
<keyword evidence="1 2" id="KW-0732">Signal</keyword>
<organism evidence="3 4">
    <name type="scientific">Stella humosa</name>
    <dbReference type="NCBI Taxonomy" id="94"/>
    <lineage>
        <taxon>Bacteria</taxon>
        <taxon>Pseudomonadati</taxon>
        <taxon>Pseudomonadota</taxon>
        <taxon>Alphaproteobacteria</taxon>
        <taxon>Rhodospirillales</taxon>
        <taxon>Stellaceae</taxon>
        <taxon>Stella</taxon>
    </lineage>
</organism>
<comment type="caution">
    <text evidence="3">The sequence shown here is derived from an EMBL/GenBank/DDBJ whole genome shotgun (WGS) entry which is preliminary data.</text>
</comment>
<dbReference type="OrthoDB" id="8204956at2"/>
<dbReference type="Gene3D" id="3.40.190.170">
    <property type="entry name" value="Bacterial extracellular solute-binding protein, family 7"/>
    <property type="match status" value="1"/>
</dbReference>
<evidence type="ECO:0000256" key="1">
    <source>
        <dbReference type="ARBA" id="ARBA00022729"/>
    </source>
</evidence>
<dbReference type="InterPro" id="IPR018389">
    <property type="entry name" value="DctP_fam"/>
</dbReference>
<accession>A0A3N1KVU8</accession>
<dbReference type="InterPro" id="IPR004682">
    <property type="entry name" value="TRAP_DctP"/>
</dbReference>
<keyword evidence="3" id="KW-0675">Receptor</keyword>
<dbReference type="InterPro" id="IPR038404">
    <property type="entry name" value="TRAP_DctP_sf"/>
</dbReference>
<proteinExistence type="predicted"/>
<keyword evidence="4" id="KW-1185">Reference proteome</keyword>
<gene>
    <name evidence="3" type="ORF">EDC65_5293</name>
</gene>
<dbReference type="PIRSF" id="PIRSF006470">
    <property type="entry name" value="DctB"/>
    <property type="match status" value="1"/>
</dbReference>
<protein>
    <submittedName>
        <fullName evidence="3">Tripartite ATP-independent transporter DctP family solute receptor</fullName>
    </submittedName>
</protein>
<dbReference type="NCBIfam" id="NF037995">
    <property type="entry name" value="TRAP_S1"/>
    <property type="match status" value="1"/>
</dbReference>
<feature type="signal peptide" evidence="2">
    <location>
        <begin position="1"/>
        <end position="26"/>
    </location>
</feature>
<dbReference type="CDD" id="cd13603">
    <property type="entry name" value="PBP2_TRAP_Siap_TeaA_like"/>
    <property type="match status" value="1"/>
</dbReference>
<dbReference type="RefSeq" id="WP_123695302.1">
    <property type="nucleotide sequence ID" value="NZ_AP019700.1"/>
</dbReference>
<dbReference type="NCBIfam" id="TIGR00787">
    <property type="entry name" value="dctP"/>
    <property type="match status" value="1"/>
</dbReference>
<dbReference type="EMBL" id="RJKX01000018">
    <property type="protein sequence ID" value="ROP81435.1"/>
    <property type="molecule type" value="Genomic_DNA"/>
</dbReference>
<name>A0A3N1KVU8_9PROT</name>
<evidence type="ECO:0000256" key="2">
    <source>
        <dbReference type="SAM" id="SignalP"/>
    </source>
</evidence>
<dbReference type="AlphaFoldDB" id="A0A3N1KVU8"/>
<sequence>MTAHPIRTLAASLMMASAVTLSPATAQTILKASHSAAPDEPFQVGMEEFSRIVGEKTNGKYKLQIFPNNQLGQEREVAEQILLGTVDIANPSNAVLTNFVPQLILFDMPFLFRDREHMAKVVEGPIGQKLADAARGRGFRILGWHEAGVRHIMTRSKAVASIADMKGLKIRTMQSSAHIAAFQAMGANPTPLAYGELYGALQSGVVDGAEAANTNYAAQRFFEVAPNWSMVAWLLLANPLVMSERKFQALSADEQKIFLEAGLLSSRAERKAYASGEEARLALAIAGGTKVSRPDVAPFREAVKPVYEKFLQPADRVLLQEVIDTK</sequence>
<evidence type="ECO:0000313" key="4">
    <source>
        <dbReference type="Proteomes" id="UP000278222"/>
    </source>
</evidence>
<reference evidence="3 4" key="1">
    <citation type="submission" date="2018-11" db="EMBL/GenBank/DDBJ databases">
        <title>Genomic Encyclopedia of Type Strains, Phase IV (KMG-IV): sequencing the most valuable type-strain genomes for metagenomic binning, comparative biology and taxonomic classification.</title>
        <authorList>
            <person name="Goeker M."/>
        </authorList>
    </citation>
    <scope>NUCLEOTIDE SEQUENCE [LARGE SCALE GENOMIC DNA]</scope>
    <source>
        <strain evidence="3 4">DSM 5900</strain>
    </source>
</reference>
<dbReference type="Pfam" id="PF03480">
    <property type="entry name" value="DctP"/>
    <property type="match status" value="1"/>
</dbReference>
<dbReference type="PANTHER" id="PTHR33376">
    <property type="match status" value="1"/>
</dbReference>
<feature type="chain" id="PRO_5018229834" evidence="2">
    <location>
        <begin position="27"/>
        <end position="326"/>
    </location>
</feature>
<evidence type="ECO:0000313" key="3">
    <source>
        <dbReference type="EMBL" id="ROP81435.1"/>
    </source>
</evidence>
<dbReference type="GO" id="GO:0030246">
    <property type="term" value="F:carbohydrate binding"/>
    <property type="evidence" value="ECO:0007669"/>
    <property type="project" value="TreeGrafter"/>
</dbReference>
<dbReference type="GO" id="GO:0030288">
    <property type="term" value="C:outer membrane-bounded periplasmic space"/>
    <property type="evidence" value="ECO:0007669"/>
    <property type="project" value="InterPro"/>
</dbReference>
<dbReference type="GO" id="GO:0055085">
    <property type="term" value="P:transmembrane transport"/>
    <property type="evidence" value="ECO:0007669"/>
    <property type="project" value="InterPro"/>
</dbReference>
<dbReference type="Proteomes" id="UP000278222">
    <property type="component" value="Unassembled WGS sequence"/>
</dbReference>